<dbReference type="SUPFAM" id="SSF52540">
    <property type="entry name" value="P-loop containing nucleoside triphosphate hydrolases"/>
    <property type="match status" value="1"/>
</dbReference>
<proteinExistence type="inferred from homology"/>
<dbReference type="InterPro" id="IPR030386">
    <property type="entry name" value="G_GB1_RHD3_dom"/>
</dbReference>
<organism evidence="6 7">
    <name type="scientific">Mesorhabditis spiculigera</name>
    <dbReference type="NCBI Taxonomy" id="96644"/>
    <lineage>
        <taxon>Eukaryota</taxon>
        <taxon>Metazoa</taxon>
        <taxon>Ecdysozoa</taxon>
        <taxon>Nematoda</taxon>
        <taxon>Chromadorea</taxon>
        <taxon>Rhabditida</taxon>
        <taxon>Rhabditina</taxon>
        <taxon>Rhabditomorpha</taxon>
        <taxon>Rhabditoidea</taxon>
        <taxon>Rhabditidae</taxon>
        <taxon>Mesorhabditinae</taxon>
        <taxon>Mesorhabditis</taxon>
    </lineage>
</organism>
<dbReference type="PROSITE" id="PS51715">
    <property type="entry name" value="G_GB1_RHD3"/>
    <property type="match status" value="1"/>
</dbReference>
<dbReference type="Proteomes" id="UP001177023">
    <property type="component" value="Unassembled WGS sequence"/>
</dbReference>
<comment type="similarity">
    <text evidence="3">Belongs to the TRAFAC class dynamin-like GTPase superfamily. GB1/RHD3 GTPase family.</text>
</comment>
<evidence type="ECO:0000313" key="7">
    <source>
        <dbReference type="Proteomes" id="UP001177023"/>
    </source>
</evidence>
<dbReference type="GO" id="GO:0005525">
    <property type="term" value="F:GTP binding"/>
    <property type="evidence" value="ECO:0007669"/>
    <property type="project" value="UniProtKB-KW"/>
</dbReference>
<dbReference type="EMBL" id="CATQJA010002643">
    <property type="protein sequence ID" value="CAJ0576277.1"/>
    <property type="molecule type" value="Genomic_DNA"/>
</dbReference>
<evidence type="ECO:0000256" key="3">
    <source>
        <dbReference type="PROSITE-ProRule" id="PRU01052"/>
    </source>
</evidence>
<evidence type="ECO:0000256" key="1">
    <source>
        <dbReference type="ARBA" id="ARBA00022741"/>
    </source>
</evidence>
<feature type="region of interest" description="Disordered" evidence="4">
    <location>
        <begin position="559"/>
        <end position="628"/>
    </location>
</feature>
<dbReference type="AlphaFoldDB" id="A0AA36CXS9"/>
<dbReference type="Pfam" id="PF17175">
    <property type="entry name" value="MOLO1"/>
    <property type="match status" value="1"/>
</dbReference>
<gene>
    <name evidence="6" type="ORF">MSPICULIGERA_LOCUS14572</name>
</gene>
<reference evidence="6" key="1">
    <citation type="submission" date="2023-06" db="EMBL/GenBank/DDBJ databases">
        <authorList>
            <person name="Delattre M."/>
        </authorList>
    </citation>
    <scope>NUCLEOTIDE SEQUENCE</scope>
    <source>
        <strain evidence="6">AF72</strain>
    </source>
</reference>
<comment type="caution">
    <text evidence="6">The sequence shown here is derived from an EMBL/GenBank/DDBJ whole genome shotgun (WGS) entry which is preliminary data.</text>
</comment>
<evidence type="ECO:0000256" key="4">
    <source>
        <dbReference type="SAM" id="MobiDB-lite"/>
    </source>
</evidence>
<dbReference type="InterPro" id="IPR027417">
    <property type="entry name" value="P-loop_NTPase"/>
</dbReference>
<keyword evidence="7" id="KW-1185">Reference proteome</keyword>
<dbReference type="PANTHER" id="PTHR10751">
    <property type="entry name" value="GUANYLATE BINDING PROTEIN"/>
    <property type="match status" value="1"/>
</dbReference>
<dbReference type="Pfam" id="PF02263">
    <property type="entry name" value="GBP"/>
    <property type="match status" value="1"/>
</dbReference>
<feature type="non-terminal residue" evidence="6">
    <location>
        <position position="706"/>
    </location>
</feature>
<feature type="compositionally biased region" description="Basic and acidic residues" evidence="4">
    <location>
        <begin position="559"/>
        <end position="624"/>
    </location>
</feature>
<keyword evidence="1" id="KW-0547">Nucleotide-binding</keyword>
<name>A0AA36CXS9_9BILA</name>
<keyword evidence="2" id="KW-0342">GTP-binding</keyword>
<evidence type="ECO:0000259" key="5">
    <source>
        <dbReference type="PROSITE" id="PS51715"/>
    </source>
</evidence>
<dbReference type="GO" id="GO:0005892">
    <property type="term" value="C:acetylcholine-gated channel complex"/>
    <property type="evidence" value="ECO:0007669"/>
    <property type="project" value="InterPro"/>
</dbReference>
<dbReference type="InterPro" id="IPR015894">
    <property type="entry name" value="Guanylate-bd_N"/>
</dbReference>
<evidence type="ECO:0000256" key="2">
    <source>
        <dbReference type="ARBA" id="ARBA00023134"/>
    </source>
</evidence>
<dbReference type="InterPro" id="IPR033438">
    <property type="entry name" value="MOLO1"/>
</dbReference>
<dbReference type="GO" id="GO:0003924">
    <property type="term" value="F:GTPase activity"/>
    <property type="evidence" value="ECO:0007669"/>
    <property type="project" value="InterPro"/>
</dbReference>
<dbReference type="Gene3D" id="3.40.50.300">
    <property type="entry name" value="P-loop containing nucleotide triphosphate hydrolases"/>
    <property type="match status" value="1"/>
</dbReference>
<evidence type="ECO:0000313" key="6">
    <source>
        <dbReference type="EMBL" id="CAJ0576277.1"/>
    </source>
</evidence>
<sequence>MRTVSNACDPEEIFSESLRYRLHSALVSLATKSAKHDQTYCSRQGIDGVMVIMKQGTQALADQLKQKWANDPQCQNLVVFLYSDADRKLYMSGEAKSGLSQSDFDAALNAHIQQLQHPSDSNEAAIAIAGVLKDIGDKKWADYGGSHPSQPRQPTRAGSTIFMPINVFSSLKMGMRLLFHIDPKDRPNFDEVLLKNLVSQIAGRKVAVISVVGGFREGKSFFDNILLKALQAGKAAFRPDEIIGGTAGIEFKNGPERHTIGIQVWDQIFVRKDTSGNEVAVLLLDTQGMFDTQSQLKHSTIIFMISLMLSSHFIFNKNGYLNAHDLVDMNVFVEMSQTGKQKVGQHLYFLMRNWGGDGDGFAPQYLEQIRNASSRTDDLKDKISGVFQAFDRVECYTVPAPGGAVTRANGSIKASDCDQDFLNHLCQFANHVVANVEPRRVLGAQLAGGAFEAYVKNVLNHVTANSALCVNNALQATIDYSLRLAKDKAMAQFNAQLPTAIALMGGDGTAETTLNARLATICTEAQKIYEAQPLIGGPTEKAASLAALKKEFEHKCNEIRAQNSEKRRQHEQREATRKQLEALEIQRKQEKDRADAERKRAEQALLEKRQTEERLERERREATERQMQQLRDMQLREREMRQEQLQMFMMQQRLCQPVYANWGGGYEPEEPVRRGPGRPPGSKNKPKVDPPKRGPGRPPGSKNKPK</sequence>
<protein>
    <recommendedName>
        <fullName evidence="5">GB1/RHD3-type G domain-containing protein</fullName>
    </recommendedName>
</protein>
<feature type="domain" description="GB1/RHD3-type G" evidence="5">
    <location>
        <begin position="203"/>
        <end position="325"/>
    </location>
</feature>
<feature type="region of interest" description="Disordered" evidence="4">
    <location>
        <begin position="660"/>
        <end position="706"/>
    </location>
</feature>
<accession>A0AA36CXS9</accession>